<reference evidence="4 5" key="1">
    <citation type="submission" date="2016-05" db="EMBL/GenBank/DDBJ databases">
        <authorList>
            <person name="Lavstsen T."/>
            <person name="Jespersen J.S."/>
        </authorList>
    </citation>
    <scope>NUCLEOTIDE SEQUENCE [LARGE SCALE GENOMIC DNA]</scope>
    <source>
        <strain evidence="4 5">B7-9</strain>
    </source>
</reference>
<name>A0A2H3KVV6_9CHLR</name>
<dbReference type="PROSITE" id="PS51898">
    <property type="entry name" value="TYR_RECOMBINASE"/>
    <property type="match status" value="1"/>
</dbReference>
<accession>A0A2H3KVV6</accession>
<keyword evidence="1" id="KW-0238">DNA-binding</keyword>
<dbReference type="InterPro" id="IPR002104">
    <property type="entry name" value="Integrase_catalytic"/>
</dbReference>
<dbReference type="RefSeq" id="WP_097655419.1">
    <property type="nucleotide sequence ID" value="NZ_LYXE01000199.1"/>
</dbReference>
<evidence type="ECO:0000313" key="5">
    <source>
        <dbReference type="Proteomes" id="UP000220922"/>
    </source>
</evidence>
<dbReference type="GO" id="GO:0003677">
    <property type="term" value="F:DNA binding"/>
    <property type="evidence" value="ECO:0007669"/>
    <property type="project" value="UniProtKB-KW"/>
</dbReference>
<dbReference type="AlphaFoldDB" id="A0A2H3KVV6"/>
<evidence type="ECO:0000259" key="3">
    <source>
        <dbReference type="PROSITE" id="PS51898"/>
    </source>
</evidence>
<dbReference type="InterPro" id="IPR013762">
    <property type="entry name" value="Integrase-like_cat_sf"/>
</dbReference>
<feature type="domain" description="Tyr recombinase" evidence="3">
    <location>
        <begin position="57"/>
        <end position="118"/>
    </location>
</feature>
<proteinExistence type="predicted"/>
<dbReference type="GO" id="GO:0006310">
    <property type="term" value="P:DNA recombination"/>
    <property type="evidence" value="ECO:0007669"/>
    <property type="project" value="UniProtKB-KW"/>
</dbReference>
<keyword evidence="5" id="KW-1185">Reference proteome</keyword>
<comment type="caution">
    <text evidence="4">The sequence shown here is derived from an EMBL/GenBank/DDBJ whole genome shotgun (WGS) entry which is preliminary data.</text>
</comment>
<dbReference type="InterPro" id="IPR011010">
    <property type="entry name" value="DNA_brk_join_enz"/>
</dbReference>
<dbReference type="GO" id="GO:0015074">
    <property type="term" value="P:DNA integration"/>
    <property type="evidence" value="ECO:0007669"/>
    <property type="project" value="InterPro"/>
</dbReference>
<keyword evidence="2" id="KW-0233">DNA recombination</keyword>
<organism evidence="4 5">
    <name type="scientific">Candidatus Chloroploca asiatica</name>
    <dbReference type="NCBI Taxonomy" id="1506545"/>
    <lineage>
        <taxon>Bacteria</taxon>
        <taxon>Bacillati</taxon>
        <taxon>Chloroflexota</taxon>
        <taxon>Chloroflexia</taxon>
        <taxon>Chloroflexales</taxon>
        <taxon>Chloroflexineae</taxon>
        <taxon>Oscillochloridaceae</taxon>
        <taxon>Candidatus Chloroploca</taxon>
    </lineage>
</organism>
<dbReference type="Gene3D" id="1.10.150.130">
    <property type="match status" value="1"/>
</dbReference>
<evidence type="ECO:0000256" key="2">
    <source>
        <dbReference type="ARBA" id="ARBA00023172"/>
    </source>
</evidence>
<protein>
    <recommendedName>
        <fullName evidence="3">Tyr recombinase domain-containing protein</fullName>
    </recommendedName>
</protein>
<dbReference type="InterPro" id="IPR010998">
    <property type="entry name" value="Integrase_recombinase_N"/>
</dbReference>
<evidence type="ECO:0000313" key="4">
    <source>
        <dbReference type="EMBL" id="PDV96481.1"/>
    </source>
</evidence>
<gene>
    <name evidence="4" type="ORF">A9Q02_22760</name>
</gene>
<evidence type="ECO:0000256" key="1">
    <source>
        <dbReference type="ARBA" id="ARBA00023125"/>
    </source>
</evidence>
<dbReference type="EMBL" id="LYXE01000199">
    <property type="protein sequence ID" value="PDV96481.1"/>
    <property type="molecule type" value="Genomic_DNA"/>
</dbReference>
<dbReference type="Gene3D" id="1.10.443.10">
    <property type="entry name" value="Intergrase catalytic core"/>
    <property type="match status" value="1"/>
</dbReference>
<sequence>MSPFLKRNGSWLYLHNEKRVARSTATVALCAIKFFFEHTLRQSWPRLELLRPRPIHKLPVVLSVDEVWQILAQLRLPVYRACLTTIYTCGLRINEGIHLQVDQIDSARMQLHVCGAKV</sequence>
<dbReference type="Proteomes" id="UP000220922">
    <property type="component" value="Unassembled WGS sequence"/>
</dbReference>
<dbReference type="OrthoDB" id="146735at2"/>
<dbReference type="SUPFAM" id="SSF56349">
    <property type="entry name" value="DNA breaking-rejoining enzymes"/>
    <property type="match status" value="1"/>
</dbReference>